<dbReference type="InterPro" id="IPR018052">
    <property type="entry name" value="Ald1_epimerase_CS"/>
</dbReference>
<feature type="transmembrane region" description="Helical" evidence="11">
    <location>
        <begin position="147"/>
        <end position="180"/>
    </location>
</feature>
<sequence length="826" mass="93461">MFCVSVPELKDEPQALRMSFENDLIMKKIREESVENPPKQNSRTEYRSPQLVQRLERCQEDATRGEGVAANDTLPPKDCSKKVVRNNIGKNRRRVLTNVFYVIVLHCAVLDVARGLCLIVYGLPYFANTIYKINLSISTKVALFRSSTFALVVLRICNLLTIFNLLVFTTNEFIVCYAFILRTIRRFKEENGALNSDHSHKHRGSTKTANGSHCSGSRMQAMSRHKYIYVIGTVLIVDLLFLCPYCGIQLVAFLHINHLIEITHSSTLIRWWLQVFIGVHSVCQPLCYFRMTEFRRLACCTPRAPWNKSKSYSTLNKSYVTRSVIRDDDLTDPPESPQINKPLLAHEHRVAEASPAQAWKAGESVRVRAVTNGTQVCYAFILRTIRRFKEENGALNSDHSHKHRGSTKTANGSHCSGSRMQAMSRHKYIYVIGTVLIVDLLFLCPYCGIQLVAFLHINHLIEITHSSTLIRWWLQIQRVAYFGEDFTTGWHTVAAKIAKKLTSTFVSDVFSNNNLPADRRAYARKKINDRNYSKQLLDKTCAPIEPFIEISSTQGVTARFLPYGATLTSLFVKDRDSNPVDVVLGFDDVKGQVFYSVKEWEVARHTPTSVTFRKRTNEEEDGLPGDAKIDVTYTVNDRNQLVIEHGATCNAPGVLNLTNHSYWNLDGSQSVRDHLLQVGADKYLPTDSNDYPTGEIASVCGTKFDFNEEKPLSFLCDADGNIDIDNDMVLCDDRQSRYLSLFSPISGIRMKVTTSYPVIHLYGAKHLKCKGKQGEDYGSGKGLAIEAQFHTAALNYPEFPSIRVTPEQPYLQEIVYSFSAESCSED</sequence>
<dbReference type="PANTHER" id="PTHR10091:SF0">
    <property type="entry name" value="GALACTOSE MUTAROTASE"/>
    <property type="match status" value="1"/>
</dbReference>
<feature type="compositionally biased region" description="Polar residues" evidence="10">
    <location>
        <begin position="206"/>
        <end position="217"/>
    </location>
</feature>
<feature type="compositionally biased region" description="Polar residues" evidence="10">
    <location>
        <begin position="407"/>
        <end position="416"/>
    </location>
</feature>
<dbReference type="SUPFAM" id="SSF74650">
    <property type="entry name" value="Galactose mutarotase-like"/>
    <property type="match status" value="1"/>
</dbReference>
<dbReference type="InterPro" id="IPR014718">
    <property type="entry name" value="GH-type_carb-bd"/>
</dbReference>
<evidence type="ECO:0000313" key="13">
    <source>
        <dbReference type="EMBL" id="EPB79423.1"/>
    </source>
</evidence>
<dbReference type="InterPro" id="IPR017452">
    <property type="entry name" value="GPCR_Rhodpsn_7TM"/>
</dbReference>
<evidence type="ECO:0000313" key="14">
    <source>
        <dbReference type="Proteomes" id="UP000054495"/>
    </source>
</evidence>
<evidence type="ECO:0000256" key="5">
    <source>
        <dbReference type="ARBA" id="ARBA00022692"/>
    </source>
</evidence>
<feature type="domain" description="G-protein coupled receptors family 1 profile" evidence="12">
    <location>
        <begin position="117"/>
        <end position="288"/>
    </location>
</feature>
<keyword evidence="6 11" id="KW-1133">Transmembrane helix</keyword>
<dbReference type="SUPFAM" id="SSF81321">
    <property type="entry name" value="Family A G protein-coupled receptor-like"/>
    <property type="match status" value="1"/>
</dbReference>
<dbReference type="Pfam" id="PF01263">
    <property type="entry name" value="Aldose_epim"/>
    <property type="match status" value="1"/>
</dbReference>
<dbReference type="EMBL" id="KE124794">
    <property type="protein sequence ID" value="EPB79423.1"/>
    <property type="molecule type" value="Genomic_DNA"/>
</dbReference>
<evidence type="ECO:0000256" key="1">
    <source>
        <dbReference type="ARBA" id="ARBA00001712"/>
    </source>
</evidence>
<dbReference type="GO" id="GO:0004034">
    <property type="term" value="F:aldose 1-epimerase activity"/>
    <property type="evidence" value="ECO:0007669"/>
    <property type="project" value="UniProtKB-EC"/>
</dbReference>
<keyword evidence="7 11" id="KW-0472">Membrane</keyword>
<dbReference type="Proteomes" id="UP000054495">
    <property type="component" value="Unassembled WGS sequence"/>
</dbReference>
<evidence type="ECO:0000256" key="4">
    <source>
        <dbReference type="ARBA" id="ARBA00021023"/>
    </source>
</evidence>
<dbReference type="InterPro" id="IPR011013">
    <property type="entry name" value="Gal_mutarotase_sf_dom"/>
</dbReference>
<feature type="region of interest" description="Disordered" evidence="10">
    <location>
        <begin position="194"/>
        <end position="217"/>
    </location>
</feature>
<organism evidence="13 14">
    <name type="scientific">Ancylostoma ceylanicum</name>
    <dbReference type="NCBI Taxonomy" id="53326"/>
    <lineage>
        <taxon>Eukaryota</taxon>
        <taxon>Metazoa</taxon>
        <taxon>Ecdysozoa</taxon>
        <taxon>Nematoda</taxon>
        <taxon>Chromadorea</taxon>
        <taxon>Rhabditida</taxon>
        <taxon>Rhabditina</taxon>
        <taxon>Rhabditomorpha</taxon>
        <taxon>Strongyloidea</taxon>
        <taxon>Ancylostomatidae</taxon>
        <taxon>Ancylostomatinae</taxon>
        <taxon>Ancylostoma</taxon>
    </lineage>
</organism>
<dbReference type="InterPro" id="IPR008183">
    <property type="entry name" value="Aldose_1/G6P_1-epimerase"/>
</dbReference>
<evidence type="ECO:0000256" key="10">
    <source>
        <dbReference type="SAM" id="MobiDB-lite"/>
    </source>
</evidence>
<evidence type="ECO:0000256" key="8">
    <source>
        <dbReference type="ARBA" id="ARBA00032729"/>
    </source>
</evidence>
<name>A0A0D6M7G1_9BILA</name>
<feature type="transmembrane region" description="Helical" evidence="11">
    <location>
        <begin position="428"/>
        <end position="457"/>
    </location>
</feature>
<comment type="pathway">
    <text evidence="3">Carbohydrate metabolism; galactose metabolism.</text>
</comment>
<dbReference type="Gene3D" id="1.20.1070.10">
    <property type="entry name" value="Rhodopsin 7-helix transmembrane proteins"/>
    <property type="match status" value="2"/>
</dbReference>
<feature type="region of interest" description="Disordered" evidence="10">
    <location>
        <begin position="393"/>
        <end position="416"/>
    </location>
</feature>
<evidence type="ECO:0000259" key="12">
    <source>
        <dbReference type="PROSITE" id="PS50262"/>
    </source>
</evidence>
<dbReference type="GO" id="GO:0016020">
    <property type="term" value="C:membrane"/>
    <property type="evidence" value="ECO:0007669"/>
    <property type="project" value="UniProtKB-SubCell"/>
</dbReference>
<evidence type="ECO:0000256" key="6">
    <source>
        <dbReference type="ARBA" id="ARBA00022989"/>
    </source>
</evidence>
<dbReference type="PROSITE" id="PS50262">
    <property type="entry name" value="G_PROTEIN_RECEP_F1_2"/>
    <property type="match status" value="1"/>
</dbReference>
<keyword evidence="14" id="KW-1185">Reference proteome</keyword>
<comment type="subcellular location">
    <subcellularLocation>
        <location evidence="2">Membrane</location>
    </subcellularLocation>
</comment>
<dbReference type="GO" id="GO:0006006">
    <property type="term" value="P:glucose metabolic process"/>
    <property type="evidence" value="ECO:0007669"/>
    <property type="project" value="TreeGrafter"/>
</dbReference>
<reference evidence="13 14" key="1">
    <citation type="submission" date="2013-05" db="EMBL/GenBank/DDBJ databases">
        <title>Draft genome of the parasitic nematode Anyclostoma ceylanicum.</title>
        <authorList>
            <person name="Mitreva M."/>
        </authorList>
    </citation>
    <scope>NUCLEOTIDE SEQUENCE [LARGE SCALE GENOMIC DNA]</scope>
</reference>
<evidence type="ECO:0000256" key="7">
    <source>
        <dbReference type="ARBA" id="ARBA00023136"/>
    </source>
</evidence>
<evidence type="ECO:0000256" key="9">
    <source>
        <dbReference type="ARBA" id="ARBA00045743"/>
    </source>
</evidence>
<evidence type="ECO:0000256" key="3">
    <source>
        <dbReference type="ARBA" id="ARBA00004947"/>
    </source>
</evidence>
<evidence type="ECO:0000256" key="11">
    <source>
        <dbReference type="SAM" id="Phobius"/>
    </source>
</evidence>
<dbReference type="GO" id="GO:0030246">
    <property type="term" value="F:carbohydrate binding"/>
    <property type="evidence" value="ECO:0007669"/>
    <property type="project" value="InterPro"/>
</dbReference>
<feature type="transmembrane region" description="Helical" evidence="11">
    <location>
        <begin position="99"/>
        <end position="127"/>
    </location>
</feature>
<dbReference type="Gene3D" id="2.70.98.10">
    <property type="match status" value="2"/>
</dbReference>
<feature type="transmembrane region" description="Helical" evidence="11">
    <location>
        <begin position="271"/>
        <end position="289"/>
    </location>
</feature>
<keyword evidence="5 11" id="KW-0812">Transmembrane</keyword>
<feature type="transmembrane region" description="Helical" evidence="11">
    <location>
        <begin position="227"/>
        <end position="251"/>
    </location>
</feature>
<dbReference type="PANTHER" id="PTHR10091">
    <property type="entry name" value="ALDOSE-1-EPIMERASE"/>
    <property type="match status" value="1"/>
</dbReference>
<comment type="catalytic activity">
    <reaction evidence="1">
        <text>alpha-D-galactose = beta-D-galactose</text>
        <dbReference type="Rhea" id="RHEA:28675"/>
        <dbReference type="ChEBI" id="CHEBI:27667"/>
        <dbReference type="ChEBI" id="CHEBI:28061"/>
        <dbReference type="EC" id="5.1.3.3"/>
    </reaction>
    <physiologicalReaction direction="right-to-left" evidence="1">
        <dbReference type="Rhea" id="RHEA:28677"/>
    </physiologicalReaction>
</comment>
<dbReference type="PROSITE" id="PS00545">
    <property type="entry name" value="ALDOSE_1_EPIMERASE"/>
    <property type="match status" value="1"/>
</dbReference>
<dbReference type="GO" id="GO:0033499">
    <property type="term" value="P:galactose catabolic process via UDP-galactose, Leloir pathway"/>
    <property type="evidence" value="ECO:0007669"/>
    <property type="project" value="TreeGrafter"/>
</dbReference>
<gene>
    <name evidence="13" type="ORF">ANCCEY_01473</name>
</gene>
<proteinExistence type="predicted"/>
<evidence type="ECO:0000256" key="2">
    <source>
        <dbReference type="ARBA" id="ARBA00004370"/>
    </source>
</evidence>
<protein>
    <recommendedName>
        <fullName evidence="4">Galactose mutarotase</fullName>
    </recommendedName>
    <alternativeName>
        <fullName evidence="8">Aldose 1-epimerase</fullName>
    </alternativeName>
</protein>
<accession>A0A0D6M7G1</accession>
<dbReference type="AlphaFoldDB" id="A0A0D6M7G1"/>
<dbReference type="UniPathway" id="UPA00214"/>
<comment type="function">
    <text evidence="9">Mutarotase that catalyzes the interconversion of beta-D-galactose and alpha-D-galactose during galactose metabolism. Beta-D-galactose is metabolized in the liver into glucose 1-phosphate, the primary metabolic fuel, by the action of four enzymes that constitute the Leloir pathway: GALM, GALK1 (galactokinase), GALT (galactose-1-phosphate uridylyltransferase) and GALE (UDP-galactose-4'-epimerase). Involved in the maintenance of the equilibrium between the beta- and alpha-anomers of galactose, therefore ensuring a sufficient supply of the alpha-anomer for GALK1. Also active on D-glucose although shows a preference for galactose over glucose.</text>
</comment>